<dbReference type="InterPro" id="IPR002893">
    <property type="entry name" value="Znf_MYND"/>
</dbReference>
<evidence type="ECO:0000313" key="6">
    <source>
        <dbReference type="EMBL" id="KJA26494.1"/>
    </source>
</evidence>
<evidence type="ECO:0000256" key="4">
    <source>
        <dbReference type="PROSITE-ProRule" id="PRU00134"/>
    </source>
</evidence>
<dbReference type="PROSITE" id="PS01360">
    <property type="entry name" value="ZF_MYND_1"/>
    <property type="match status" value="1"/>
</dbReference>
<evidence type="ECO:0000256" key="3">
    <source>
        <dbReference type="ARBA" id="ARBA00022833"/>
    </source>
</evidence>
<gene>
    <name evidence="6" type="ORF">HYPSUDRAFT_36197</name>
</gene>
<dbReference type="OrthoDB" id="432970at2759"/>
<dbReference type="AlphaFoldDB" id="A0A0D2P6C6"/>
<evidence type="ECO:0000256" key="1">
    <source>
        <dbReference type="ARBA" id="ARBA00022723"/>
    </source>
</evidence>
<sequence>MNPHNPSTRVPPLSANIGQACYHCFKGKNEGTLQRCSGCFRVSYCGPACQKANWSSHKGICKAFKALEAKHGADVIIPFIAAEPNLVTDEEHLNKTVNMVAQIEMNVLLRELGRELTVIERNMVGWQPRCLACGRSDFVARVEGAKKQKPALLPSAHPCPRCAISFCCSDAHWDAVRAVHGEVPCQDGWDGLTQCGMNLLYAADVKQALSMAEEGGAVSWAPERTVPEWTSLRGINWYDSFMQEMKKMVAGYGAPDSVLKPMLRGATEGLSMPMTILWALELLHTDLDWTKKDTLNIHVLGAAQIEAMTHGTMFEEILHRLPHVKHLKLTLCGPELNFVGGANSQSLVMDTCPECSRKKRKRTHIIEKYTYHQFISRSGDSFVKPDLAVAFNSGCSQENVLSWKETLVALTKHKVPTVFTAYNREEAMAEAKLLEAAGAVLHPELGPIKNPWASLMPKMEPNKVTGFYAVNGWLAGGFK</sequence>
<reference evidence="7" key="1">
    <citation type="submission" date="2014-04" db="EMBL/GenBank/DDBJ databases">
        <title>Evolutionary Origins and Diversification of the Mycorrhizal Mutualists.</title>
        <authorList>
            <consortium name="DOE Joint Genome Institute"/>
            <consortium name="Mycorrhizal Genomics Consortium"/>
            <person name="Kohler A."/>
            <person name="Kuo A."/>
            <person name="Nagy L.G."/>
            <person name="Floudas D."/>
            <person name="Copeland A."/>
            <person name="Barry K.W."/>
            <person name="Cichocki N."/>
            <person name="Veneault-Fourrey C."/>
            <person name="LaButti K."/>
            <person name="Lindquist E.A."/>
            <person name="Lipzen A."/>
            <person name="Lundell T."/>
            <person name="Morin E."/>
            <person name="Murat C."/>
            <person name="Riley R."/>
            <person name="Ohm R."/>
            <person name="Sun H."/>
            <person name="Tunlid A."/>
            <person name="Henrissat B."/>
            <person name="Grigoriev I.V."/>
            <person name="Hibbett D.S."/>
            <person name="Martin F."/>
        </authorList>
    </citation>
    <scope>NUCLEOTIDE SEQUENCE [LARGE SCALE GENOMIC DNA]</scope>
    <source>
        <strain evidence="7">FD-334 SS-4</strain>
    </source>
</reference>
<accession>A0A0D2P6C6</accession>
<keyword evidence="3" id="KW-0862">Zinc</keyword>
<dbReference type="PANTHER" id="PTHR28069">
    <property type="entry name" value="GH20023P"/>
    <property type="match status" value="1"/>
</dbReference>
<proteinExistence type="predicted"/>
<evidence type="ECO:0000313" key="7">
    <source>
        <dbReference type="Proteomes" id="UP000054270"/>
    </source>
</evidence>
<keyword evidence="1" id="KW-0479">Metal-binding</keyword>
<dbReference type="PROSITE" id="PS50865">
    <property type="entry name" value="ZF_MYND_2"/>
    <property type="match status" value="1"/>
</dbReference>
<dbReference type="InterPro" id="IPR046824">
    <property type="entry name" value="Mss51-like_C"/>
</dbReference>
<dbReference type="Proteomes" id="UP000054270">
    <property type="component" value="Unassembled WGS sequence"/>
</dbReference>
<evidence type="ECO:0000259" key="5">
    <source>
        <dbReference type="PROSITE" id="PS50865"/>
    </source>
</evidence>
<evidence type="ECO:0000256" key="2">
    <source>
        <dbReference type="ARBA" id="ARBA00022771"/>
    </source>
</evidence>
<organism evidence="6 7">
    <name type="scientific">Hypholoma sublateritium (strain FD-334 SS-4)</name>
    <dbReference type="NCBI Taxonomy" id="945553"/>
    <lineage>
        <taxon>Eukaryota</taxon>
        <taxon>Fungi</taxon>
        <taxon>Dikarya</taxon>
        <taxon>Basidiomycota</taxon>
        <taxon>Agaricomycotina</taxon>
        <taxon>Agaricomycetes</taxon>
        <taxon>Agaricomycetidae</taxon>
        <taxon>Agaricales</taxon>
        <taxon>Agaricineae</taxon>
        <taxon>Strophariaceae</taxon>
        <taxon>Hypholoma</taxon>
    </lineage>
</organism>
<keyword evidence="2 4" id="KW-0863">Zinc-finger</keyword>
<dbReference type="Pfam" id="PF20179">
    <property type="entry name" value="MSS51_C"/>
    <property type="match status" value="1"/>
</dbReference>
<feature type="domain" description="MYND-type" evidence="5">
    <location>
        <begin position="21"/>
        <end position="61"/>
    </location>
</feature>
<dbReference type="EMBL" id="KN817527">
    <property type="protein sequence ID" value="KJA26494.1"/>
    <property type="molecule type" value="Genomic_DNA"/>
</dbReference>
<name>A0A0D2P6C6_HYPSF</name>
<dbReference type="STRING" id="945553.A0A0D2P6C6"/>
<dbReference type="SUPFAM" id="SSF144232">
    <property type="entry name" value="HIT/MYND zinc finger-like"/>
    <property type="match status" value="1"/>
</dbReference>
<keyword evidence="7" id="KW-1185">Reference proteome</keyword>
<dbReference type="GO" id="GO:0008270">
    <property type="term" value="F:zinc ion binding"/>
    <property type="evidence" value="ECO:0007669"/>
    <property type="project" value="UniProtKB-KW"/>
</dbReference>
<dbReference type="OMA" id="EEMFKFP"/>
<protein>
    <recommendedName>
        <fullName evidence="5">MYND-type domain-containing protein</fullName>
    </recommendedName>
</protein>
<dbReference type="Gene3D" id="6.10.140.2220">
    <property type="match status" value="1"/>
</dbReference>
<dbReference type="Pfam" id="PF01753">
    <property type="entry name" value="zf-MYND"/>
    <property type="match status" value="1"/>
</dbReference>